<keyword evidence="5 7" id="KW-0456">Lyase</keyword>
<name>A0A7Y0KAB0_9BACI</name>
<evidence type="ECO:0000256" key="3">
    <source>
        <dbReference type="ARBA" id="ARBA00022989"/>
    </source>
</evidence>
<dbReference type="GO" id="GO:0005886">
    <property type="term" value="C:plasma membrane"/>
    <property type="evidence" value="ECO:0007669"/>
    <property type="project" value="UniProtKB-SubCell"/>
</dbReference>
<evidence type="ECO:0000256" key="5">
    <source>
        <dbReference type="ARBA" id="ARBA00023239"/>
    </source>
</evidence>
<keyword evidence="1 7" id="KW-1003">Cell membrane</keyword>
<dbReference type="NCBIfam" id="TIGR00247">
    <property type="entry name" value="endolytic transglycosylase MltG"/>
    <property type="match status" value="1"/>
</dbReference>
<dbReference type="PANTHER" id="PTHR30518:SF2">
    <property type="entry name" value="ENDOLYTIC MUREIN TRANSGLYCOSYLASE"/>
    <property type="match status" value="1"/>
</dbReference>
<evidence type="ECO:0000256" key="1">
    <source>
        <dbReference type="ARBA" id="ARBA00022475"/>
    </source>
</evidence>
<dbReference type="EMBL" id="JABBPK010000001">
    <property type="protein sequence ID" value="NMO78566.1"/>
    <property type="molecule type" value="Genomic_DNA"/>
</dbReference>
<dbReference type="EC" id="4.2.2.29" evidence="7"/>
<protein>
    <recommendedName>
        <fullName evidence="7">Endolytic murein transglycosylase</fullName>
        <ecNumber evidence="7">4.2.2.29</ecNumber>
    </recommendedName>
    <alternativeName>
        <fullName evidence="7">Peptidoglycan lytic transglycosylase</fullName>
    </alternativeName>
    <alternativeName>
        <fullName evidence="7">Peptidoglycan polymerization terminase</fullName>
    </alternativeName>
</protein>
<evidence type="ECO:0000256" key="6">
    <source>
        <dbReference type="ARBA" id="ARBA00023316"/>
    </source>
</evidence>
<keyword evidence="6 7" id="KW-0961">Cell wall biogenesis/degradation</keyword>
<dbReference type="HAMAP" id="MF_02065">
    <property type="entry name" value="MltG"/>
    <property type="match status" value="1"/>
</dbReference>
<reference evidence="8 9" key="1">
    <citation type="submission" date="2020-04" db="EMBL/GenBank/DDBJ databases">
        <title>Bacillus sp. UniB3 isolated from commercial digestive syrup.</title>
        <authorList>
            <person name="Thorat V."/>
            <person name="Kirdat K."/>
            <person name="Tiwarekar B."/>
            <person name="Yadav A."/>
        </authorList>
    </citation>
    <scope>NUCLEOTIDE SEQUENCE [LARGE SCALE GENOMIC DNA]</scope>
    <source>
        <strain evidence="8 9">UniB3</strain>
    </source>
</reference>
<dbReference type="GO" id="GO:0008932">
    <property type="term" value="F:lytic endotransglycosylase activity"/>
    <property type="evidence" value="ECO:0007669"/>
    <property type="project" value="UniProtKB-UniRule"/>
</dbReference>
<evidence type="ECO:0000256" key="7">
    <source>
        <dbReference type="HAMAP-Rule" id="MF_02065"/>
    </source>
</evidence>
<organism evidence="8 9">
    <name type="scientific">Niallia alba</name>
    <dbReference type="NCBI Taxonomy" id="2729105"/>
    <lineage>
        <taxon>Bacteria</taxon>
        <taxon>Bacillati</taxon>
        <taxon>Bacillota</taxon>
        <taxon>Bacilli</taxon>
        <taxon>Bacillales</taxon>
        <taxon>Bacillaceae</taxon>
        <taxon>Niallia</taxon>
    </lineage>
</organism>
<comment type="subcellular location">
    <subcellularLocation>
        <location evidence="7">Cell membrane</location>
        <topology evidence="7">Single-pass membrane protein</topology>
    </subcellularLocation>
</comment>
<proteinExistence type="inferred from homology"/>
<evidence type="ECO:0000256" key="2">
    <source>
        <dbReference type="ARBA" id="ARBA00022692"/>
    </source>
</evidence>
<evidence type="ECO:0000313" key="8">
    <source>
        <dbReference type="EMBL" id="NMO78566.1"/>
    </source>
</evidence>
<dbReference type="GO" id="GO:0071555">
    <property type="term" value="P:cell wall organization"/>
    <property type="evidence" value="ECO:0007669"/>
    <property type="project" value="UniProtKB-KW"/>
</dbReference>
<dbReference type="GO" id="GO:0009252">
    <property type="term" value="P:peptidoglycan biosynthetic process"/>
    <property type="evidence" value="ECO:0007669"/>
    <property type="project" value="UniProtKB-UniRule"/>
</dbReference>
<dbReference type="RefSeq" id="WP_169188872.1">
    <property type="nucleotide sequence ID" value="NZ_JABBPK010000001.1"/>
</dbReference>
<keyword evidence="2 7" id="KW-0812">Transmembrane</keyword>
<dbReference type="Pfam" id="PF02618">
    <property type="entry name" value="YceG"/>
    <property type="match status" value="1"/>
</dbReference>
<dbReference type="InterPro" id="IPR003770">
    <property type="entry name" value="MLTG-like"/>
</dbReference>
<dbReference type="CDD" id="cd08010">
    <property type="entry name" value="MltG_like"/>
    <property type="match status" value="1"/>
</dbReference>
<accession>A0A7Y0KAB0</accession>
<comment type="similarity">
    <text evidence="7">Belongs to the transglycosylase MltG family.</text>
</comment>
<dbReference type="AlphaFoldDB" id="A0A7Y0KAB0"/>
<dbReference type="Proteomes" id="UP000588491">
    <property type="component" value="Unassembled WGS sequence"/>
</dbReference>
<feature type="transmembrane region" description="Helical" evidence="7">
    <location>
        <begin position="35"/>
        <end position="58"/>
    </location>
</feature>
<dbReference type="PANTHER" id="PTHR30518">
    <property type="entry name" value="ENDOLYTIC MUREIN TRANSGLYCOSYLASE"/>
    <property type="match status" value="1"/>
</dbReference>
<keyword evidence="4 7" id="KW-0472">Membrane</keyword>
<keyword evidence="9" id="KW-1185">Reference proteome</keyword>
<feature type="site" description="Important for catalytic activity" evidence="7">
    <location>
        <position position="267"/>
    </location>
</feature>
<keyword evidence="3 7" id="KW-1133">Transmembrane helix</keyword>
<comment type="function">
    <text evidence="7">Functions as a peptidoglycan terminase that cleaves nascent peptidoglycan strands endolytically to terminate their elongation.</text>
</comment>
<evidence type="ECO:0000313" key="9">
    <source>
        <dbReference type="Proteomes" id="UP000588491"/>
    </source>
</evidence>
<comment type="catalytic activity">
    <reaction evidence="7">
        <text>a peptidoglycan chain = a peptidoglycan chain with N-acetyl-1,6-anhydromuramyl-[peptide] at the reducing end + a peptidoglycan chain with N-acetylglucosamine at the non-reducing end.</text>
        <dbReference type="EC" id="4.2.2.29"/>
    </reaction>
</comment>
<dbReference type="Gene3D" id="3.30.1490.480">
    <property type="entry name" value="Endolytic murein transglycosylase"/>
    <property type="match status" value="1"/>
</dbReference>
<gene>
    <name evidence="7 8" type="primary">mltG</name>
    <name evidence="8" type="ORF">HHU08_16400</name>
</gene>
<comment type="caution">
    <text evidence="8">The sequence shown here is derived from an EMBL/GenBank/DDBJ whole genome shotgun (WGS) entry which is preliminary data.</text>
</comment>
<evidence type="ECO:0000256" key="4">
    <source>
        <dbReference type="ARBA" id="ARBA00023136"/>
    </source>
</evidence>
<sequence length="383" mass="43532">MTKNKDENNTLNSKKELFLANLHQRQQEAKLVRRIVLIVAFVLIMIIAIVGTSGYFYIKSALQPVNPKSDKEIIVDIPIGSGVNTISQLLVDNGLVKNAKVFKYYVKFKNESNFMAGEYHMNPSMSIQEIIDSLKTGKIMQEPIFTMTIPEGKQLSEIAAIIAEKTKQNEEDIWKQLNDEAFIKGLMAKYPDLLTTEIWAKNIKHPLEGYLFPATYSYYEEKPTLEAIVSEMLDKTESIVKAYETELARDNLTVHQFLTMSSLIEEEATKNVDRKKIASVFYNRIEEGMPLQTDPTVLYALGEHKDRVLYKDLEVDSPYNTYQNVGLPPGPIANAGTVSMEAALHPDDTDYLYFLASKDGKVYFSKSLNEHNELKAKYITENN</sequence>
<dbReference type="Gene3D" id="3.30.160.60">
    <property type="entry name" value="Classic Zinc Finger"/>
    <property type="match status" value="1"/>
</dbReference>